<keyword evidence="7" id="KW-0812">Transmembrane</keyword>
<sequence>MATETGRRTRTSSTSPASDVEEIVPNSGWINDHSAHFLLVDLPGFKKEEVALQVDASIGKIIVKGERQTNEQKRVHFELTFPVPPDSDIDNISGNFDSEILHVFIPKGKTSQEHKESDDETEKLASNGNDKRPQEIESEKEHEDREWGERRNGNDVQYMDDYSEKLKRKLEQKFSMSRAIVNVLMRNKGVVVTAVLAFSFGLYVSNKLHSWNTPYISQVP</sequence>
<dbReference type="EMBL" id="JAYMYS010000001">
    <property type="protein sequence ID" value="KAK7411469.1"/>
    <property type="molecule type" value="Genomic_DNA"/>
</dbReference>
<evidence type="ECO:0000256" key="4">
    <source>
        <dbReference type="PROSITE-ProRule" id="PRU00285"/>
    </source>
</evidence>
<dbReference type="GO" id="GO:0006952">
    <property type="term" value="P:defense response"/>
    <property type="evidence" value="ECO:0007669"/>
    <property type="project" value="UniProtKB-KW"/>
</dbReference>
<gene>
    <name evidence="9" type="ORF">VNO78_02902</name>
</gene>
<comment type="subcellular location">
    <subcellularLocation>
        <location evidence="1">Cell membrane</location>
        <topology evidence="1">Single-pass membrane protein</topology>
    </subcellularLocation>
</comment>
<dbReference type="GO" id="GO:0005886">
    <property type="term" value="C:plasma membrane"/>
    <property type="evidence" value="ECO:0007669"/>
    <property type="project" value="UniProtKB-SubCell"/>
</dbReference>
<dbReference type="Proteomes" id="UP001386955">
    <property type="component" value="Unassembled WGS sequence"/>
</dbReference>
<evidence type="ECO:0000313" key="9">
    <source>
        <dbReference type="EMBL" id="KAK7411469.1"/>
    </source>
</evidence>
<evidence type="ECO:0000259" key="8">
    <source>
        <dbReference type="PROSITE" id="PS01031"/>
    </source>
</evidence>
<keyword evidence="10" id="KW-1185">Reference proteome</keyword>
<feature type="compositionally biased region" description="Basic and acidic residues" evidence="6">
    <location>
        <begin position="129"/>
        <end position="153"/>
    </location>
</feature>
<name>A0AAN9T071_PSOTE</name>
<feature type="domain" description="SHSP" evidence="8">
    <location>
        <begin position="18"/>
        <end position="122"/>
    </location>
</feature>
<evidence type="ECO:0000256" key="3">
    <source>
        <dbReference type="ARBA" id="ARBA00022821"/>
    </source>
</evidence>
<dbReference type="AlphaFoldDB" id="A0AAN9T071"/>
<feature type="region of interest" description="Disordered" evidence="6">
    <location>
        <begin position="1"/>
        <end position="20"/>
    </location>
</feature>
<dbReference type="Gene3D" id="2.60.40.790">
    <property type="match status" value="1"/>
</dbReference>
<accession>A0AAN9T071</accession>
<protein>
    <recommendedName>
        <fullName evidence="8">SHSP domain-containing protein</fullName>
    </recommendedName>
</protein>
<reference evidence="9 10" key="1">
    <citation type="submission" date="2024-01" db="EMBL/GenBank/DDBJ databases">
        <title>The genomes of 5 underutilized Papilionoideae crops provide insights into root nodulation and disease resistanc.</title>
        <authorList>
            <person name="Jiang F."/>
        </authorList>
    </citation>
    <scope>NUCLEOTIDE SEQUENCE [LARGE SCALE GENOMIC DNA]</scope>
    <source>
        <strain evidence="9">DUOXIRENSHENG_FW03</strain>
        <tissue evidence="9">Leaves</tissue>
    </source>
</reference>
<dbReference type="PANTHER" id="PTHR43670">
    <property type="entry name" value="HEAT SHOCK PROTEIN 26"/>
    <property type="match status" value="1"/>
</dbReference>
<dbReference type="PROSITE" id="PS01031">
    <property type="entry name" value="SHSP"/>
    <property type="match status" value="1"/>
</dbReference>
<keyword evidence="3" id="KW-0611">Plant defense</keyword>
<feature type="transmembrane region" description="Helical" evidence="7">
    <location>
        <begin position="183"/>
        <end position="204"/>
    </location>
</feature>
<dbReference type="CDD" id="cd06464">
    <property type="entry name" value="ACD_sHsps-like"/>
    <property type="match status" value="1"/>
</dbReference>
<evidence type="ECO:0000256" key="5">
    <source>
        <dbReference type="RuleBase" id="RU003616"/>
    </source>
</evidence>
<feature type="region of interest" description="Disordered" evidence="6">
    <location>
        <begin position="107"/>
        <end position="153"/>
    </location>
</feature>
<dbReference type="PANTHER" id="PTHR43670:SF130">
    <property type="entry name" value="INACTIVE PROTEIN RESTRICTED TEV MOVEMENT 2-LIKE"/>
    <property type="match status" value="1"/>
</dbReference>
<dbReference type="SUPFAM" id="SSF49764">
    <property type="entry name" value="HSP20-like chaperones"/>
    <property type="match status" value="1"/>
</dbReference>
<dbReference type="InterPro" id="IPR008978">
    <property type="entry name" value="HSP20-like_chaperone"/>
</dbReference>
<keyword evidence="7" id="KW-1133">Transmembrane helix</keyword>
<dbReference type="GO" id="GO:0034605">
    <property type="term" value="P:cellular response to heat"/>
    <property type="evidence" value="ECO:0007669"/>
    <property type="project" value="TreeGrafter"/>
</dbReference>
<proteinExistence type="inferred from homology"/>
<keyword evidence="7" id="KW-0472">Membrane</keyword>
<evidence type="ECO:0000313" key="10">
    <source>
        <dbReference type="Proteomes" id="UP001386955"/>
    </source>
</evidence>
<dbReference type="InterPro" id="IPR002068">
    <property type="entry name" value="A-crystallin/Hsp20_dom"/>
</dbReference>
<evidence type="ECO:0000256" key="7">
    <source>
        <dbReference type="SAM" id="Phobius"/>
    </source>
</evidence>
<evidence type="ECO:0000256" key="6">
    <source>
        <dbReference type="SAM" id="MobiDB-lite"/>
    </source>
</evidence>
<comment type="caution">
    <text evidence="9">The sequence shown here is derived from an EMBL/GenBank/DDBJ whole genome shotgun (WGS) entry which is preliminary data.</text>
</comment>
<keyword evidence="2" id="KW-1003">Cell membrane</keyword>
<evidence type="ECO:0000256" key="2">
    <source>
        <dbReference type="ARBA" id="ARBA00022475"/>
    </source>
</evidence>
<dbReference type="Pfam" id="PF00011">
    <property type="entry name" value="HSP20"/>
    <property type="match status" value="1"/>
</dbReference>
<evidence type="ECO:0000256" key="1">
    <source>
        <dbReference type="ARBA" id="ARBA00004162"/>
    </source>
</evidence>
<organism evidence="9 10">
    <name type="scientific">Psophocarpus tetragonolobus</name>
    <name type="common">Winged bean</name>
    <name type="synonym">Dolichos tetragonolobus</name>
    <dbReference type="NCBI Taxonomy" id="3891"/>
    <lineage>
        <taxon>Eukaryota</taxon>
        <taxon>Viridiplantae</taxon>
        <taxon>Streptophyta</taxon>
        <taxon>Embryophyta</taxon>
        <taxon>Tracheophyta</taxon>
        <taxon>Spermatophyta</taxon>
        <taxon>Magnoliopsida</taxon>
        <taxon>eudicotyledons</taxon>
        <taxon>Gunneridae</taxon>
        <taxon>Pentapetalae</taxon>
        <taxon>rosids</taxon>
        <taxon>fabids</taxon>
        <taxon>Fabales</taxon>
        <taxon>Fabaceae</taxon>
        <taxon>Papilionoideae</taxon>
        <taxon>50 kb inversion clade</taxon>
        <taxon>NPAAA clade</taxon>
        <taxon>indigoferoid/millettioid clade</taxon>
        <taxon>Phaseoleae</taxon>
        <taxon>Psophocarpus</taxon>
    </lineage>
</organism>
<comment type="similarity">
    <text evidence="4 5">Belongs to the small heat shock protein (HSP20) family.</text>
</comment>